<keyword evidence="3 4" id="KW-0067">ATP-binding</keyword>
<dbReference type="RefSeq" id="WP_203868922.1">
    <property type="nucleotide sequence ID" value="NZ_BONW01000028.1"/>
</dbReference>
<evidence type="ECO:0000256" key="3">
    <source>
        <dbReference type="ARBA" id="ARBA00022840"/>
    </source>
</evidence>
<accession>A0ABQ4E716</accession>
<dbReference type="InterPro" id="IPR011761">
    <property type="entry name" value="ATP-grasp"/>
</dbReference>
<dbReference type="EMBL" id="BONW01000028">
    <property type="protein sequence ID" value="GIG90507.1"/>
    <property type="molecule type" value="Genomic_DNA"/>
</dbReference>
<dbReference type="PROSITE" id="PS50975">
    <property type="entry name" value="ATP_GRASP"/>
    <property type="match status" value="1"/>
</dbReference>
<dbReference type="PANTHER" id="PTHR43585">
    <property type="entry name" value="FUMIPYRROLE BIOSYNTHESIS PROTEIN C"/>
    <property type="match status" value="1"/>
</dbReference>
<feature type="compositionally biased region" description="Acidic residues" evidence="5">
    <location>
        <begin position="418"/>
        <end position="427"/>
    </location>
</feature>
<reference evidence="7 8" key="1">
    <citation type="submission" date="2021-01" db="EMBL/GenBank/DDBJ databases">
        <title>Whole genome shotgun sequence of Plantactinospora endophytica NBRC 110450.</title>
        <authorList>
            <person name="Komaki H."/>
            <person name="Tamura T."/>
        </authorList>
    </citation>
    <scope>NUCLEOTIDE SEQUENCE [LARGE SCALE GENOMIC DNA]</scope>
    <source>
        <strain evidence="7 8">NBRC 110450</strain>
    </source>
</reference>
<dbReference type="Pfam" id="PF13535">
    <property type="entry name" value="ATP-grasp_4"/>
    <property type="match status" value="1"/>
</dbReference>
<keyword evidence="2 4" id="KW-0547">Nucleotide-binding</keyword>
<keyword evidence="7" id="KW-0456">Lyase</keyword>
<evidence type="ECO:0000313" key="8">
    <source>
        <dbReference type="Proteomes" id="UP000646749"/>
    </source>
</evidence>
<keyword evidence="1" id="KW-0436">Ligase</keyword>
<evidence type="ECO:0000313" key="7">
    <source>
        <dbReference type="EMBL" id="GIG90507.1"/>
    </source>
</evidence>
<gene>
    <name evidence="7" type="ORF">Pen02_54430</name>
</gene>
<keyword evidence="8" id="KW-1185">Reference proteome</keyword>
<evidence type="ECO:0000259" key="6">
    <source>
        <dbReference type="PROSITE" id="PS50975"/>
    </source>
</evidence>
<dbReference type="Proteomes" id="UP000646749">
    <property type="component" value="Unassembled WGS sequence"/>
</dbReference>
<dbReference type="Gene3D" id="3.40.50.20">
    <property type="match status" value="1"/>
</dbReference>
<dbReference type="Pfam" id="PF18603">
    <property type="entry name" value="LAL_C2"/>
    <property type="match status" value="1"/>
</dbReference>
<proteinExistence type="predicted"/>
<feature type="domain" description="ATP-grasp" evidence="6">
    <location>
        <begin position="111"/>
        <end position="302"/>
    </location>
</feature>
<name>A0ABQ4E716_9ACTN</name>
<organism evidence="7 8">
    <name type="scientific">Plantactinospora endophytica</name>
    <dbReference type="NCBI Taxonomy" id="673535"/>
    <lineage>
        <taxon>Bacteria</taxon>
        <taxon>Bacillati</taxon>
        <taxon>Actinomycetota</taxon>
        <taxon>Actinomycetes</taxon>
        <taxon>Micromonosporales</taxon>
        <taxon>Micromonosporaceae</taxon>
        <taxon>Plantactinospora</taxon>
    </lineage>
</organism>
<dbReference type="SUPFAM" id="SSF56059">
    <property type="entry name" value="Glutathione synthetase ATP-binding domain-like"/>
    <property type="match status" value="1"/>
</dbReference>
<evidence type="ECO:0000256" key="2">
    <source>
        <dbReference type="ARBA" id="ARBA00022741"/>
    </source>
</evidence>
<protein>
    <submittedName>
        <fullName evidence="7">Argininosuccinate lyase</fullName>
    </submittedName>
</protein>
<evidence type="ECO:0000256" key="1">
    <source>
        <dbReference type="ARBA" id="ARBA00022598"/>
    </source>
</evidence>
<dbReference type="GO" id="GO:0016829">
    <property type="term" value="F:lyase activity"/>
    <property type="evidence" value="ECO:0007669"/>
    <property type="project" value="UniProtKB-KW"/>
</dbReference>
<dbReference type="InterPro" id="IPR040570">
    <property type="entry name" value="LAL_C2"/>
</dbReference>
<evidence type="ECO:0000256" key="4">
    <source>
        <dbReference type="PROSITE-ProRule" id="PRU00409"/>
    </source>
</evidence>
<dbReference type="SMART" id="SM01209">
    <property type="entry name" value="GARS_A"/>
    <property type="match status" value="1"/>
</dbReference>
<comment type="caution">
    <text evidence="7">The sequence shown here is derived from an EMBL/GenBank/DDBJ whole genome shotgun (WGS) entry which is preliminary data.</text>
</comment>
<evidence type="ECO:0000256" key="5">
    <source>
        <dbReference type="SAM" id="MobiDB-lite"/>
    </source>
</evidence>
<dbReference type="InterPro" id="IPR052032">
    <property type="entry name" value="ATP-dep_AA_Ligase"/>
</dbReference>
<feature type="region of interest" description="Disordered" evidence="5">
    <location>
        <begin position="406"/>
        <end position="427"/>
    </location>
</feature>
<dbReference type="PANTHER" id="PTHR43585:SF2">
    <property type="entry name" value="ATP-GRASP ENZYME FSQD"/>
    <property type="match status" value="1"/>
</dbReference>
<sequence length="427" mass="45459">MSKVVLLVGAVEHRELALRTGLERGHRIVLVEEATSPLLPWAHLAVPVPDILDARGVRAGIDRAVRLARPDGILTLYDELFPLVAEVAADLGLPFVDPGAALRNANKIEQRTALEKAGVPIPEWATCTDLASAREAAARVGYPAILKAADQTGSGKIRIPGPGELAAGHARLAGARSADAPPLLVEELVHGQEYSVEAFVWHGRPTPICVTHKTTTGGEYPVELGHALPYRGRDVDAVVTAALDAVRAVGVDHTLVHVEVFRTLTGPRVVEVNARSGGDYIMDLVARCGGANPYDIVYDLSLGRAPSWHPTWRGAAAIRFLVADRAGRFAGITGVDAALALPGFHQVGVDRQSGTPVRRPRGGEDRLGWVVADGADWRQARDRAERIAAGLTPRIIHQLGPRISTELAAQAEPTDGTGVDDDWEAGI</sequence>
<dbReference type="Gene3D" id="3.30.470.20">
    <property type="entry name" value="ATP-grasp fold, B domain"/>
    <property type="match status" value="1"/>
</dbReference>